<dbReference type="EMBL" id="CM035429">
    <property type="protein sequence ID" value="KAH7300809.1"/>
    <property type="molecule type" value="Genomic_DNA"/>
</dbReference>
<feature type="compositionally biased region" description="Polar residues" evidence="1">
    <location>
        <begin position="170"/>
        <end position="193"/>
    </location>
</feature>
<evidence type="ECO:0000313" key="3">
    <source>
        <dbReference type="EMBL" id="KAH7300809.1"/>
    </source>
</evidence>
<dbReference type="AlphaFoldDB" id="A0A8T2RW50"/>
<dbReference type="PANTHER" id="PTHR34291">
    <property type="entry name" value="HYDROXYPROLINE-RICH GLYCOPROTEIN FAMILY PROTEIN"/>
    <property type="match status" value="1"/>
</dbReference>
<name>A0A8T2RW50_CERRI</name>
<dbReference type="PANTHER" id="PTHR34291:SF1">
    <property type="entry name" value="HYDROXYPROLINE-RICH GLYCOPROTEIN FAMILY PROTEIN"/>
    <property type="match status" value="1"/>
</dbReference>
<feature type="transmembrane region" description="Helical" evidence="2">
    <location>
        <begin position="49"/>
        <end position="72"/>
    </location>
</feature>
<organism evidence="3 4">
    <name type="scientific">Ceratopteris richardii</name>
    <name type="common">Triangle waterfern</name>
    <dbReference type="NCBI Taxonomy" id="49495"/>
    <lineage>
        <taxon>Eukaryota</taxon>
        <taxon>Viridiplantae</taxon>
        <taxon>Streptophyta</taxon>
        <taxon>Embryophyta</taxon>
        <taxon>Tracheophyta</taxon>
        <taxon>Polypodiopsida</taxon>
        <taxon>Polypodiidae</taxon>
        <taxon>Polypodiales</taxon>
        <taxon>Pteridineae</taxon>
        <taxon>Pteridaceae</taxon>
        <taxon>Parkerioideae</taxon>
        <taxon>Ceratopteris</taxon>
    </lineage>
</organism>
<protein>
    <submittedName>
        <fullName evidence="3">Uncharacterized protein</fullName>
    </submittedName>
</protein>
<proteinExistence type="predicted"/>
<comment type="caution">
    <text evidence="3">The sequence shown here is derived from an EMBL/GenBank/DDBJ whole genome shotgun (WGS) entry which is preliminary data.</text>
</comment>
<keyword evidence="4" id="KW-1185">Reference proteome</keyword>
<sequence length="203" mass="21466">MSRIHLRSLLSDGAGGMADHGSIYSNNSSNKLVGLSLGEASRPGLSFPLGTGLVVLIILFVSALFSFCYHWLSLKKARTATREAPILLHSGTTAESGFWAASATSAAQHQQQLLQQIALQRIPVQGAAVKKANMTKMKMVACPPVVFMAGEGMPRFIAVPCPFEATSLSPTLSQASSQGTHQQIDTPTSSTNDDSAKKLNIAP</sequence>
<dbReference type="InterPro" id="IPR037699">
    <property type="entry name" value="At5g65660-like"/>
</dbReference>
<keyword evidence="2" id="KW-0812">Transmembrane</keyword>
<evidence type="ECO:0000313" key="4">
    <source>
        <dbReference type="Proteomes" id="UP000825935"/>
    </source>
</evidence>
<evidence type="ECO:0000256" key="1">
    <source>
        <dbReference type="SAM" id="MobiDB-lite"/>
    </source>
</evidence>
<keyword evidence="2" id="KW-1133">Transmembrane helix</keyword>
<reference evidence="3" key="1">
    <citation type="submission" date="2021-08" db="EMBL/GenBank/DDBJ databases">
        <title>WGS assembly of Ceratopteris richardii.</title>
        <authorList>
            <person name="Marchant D.B."/>
            <person name="Chen G."/>
            <person name="Jenkins J."/>
            <person name="Shu S."/>
            <person name="Leebens-Mack J."/>
            <person name="Grimwood J."/>
            <person name="Schmutz J."/>
            <person name="Soltis P."/>
            <person name="Soltis D."/>
            <person name="Chen Z.-H."/>
        </authorList>
    </citation>
    <scope>NUCLEOTIDE SEQUENCE</scope>
    <source>
        <strain evidence="3">Whitten #5841</strain>
        <tissue evidence="3">Leaf</tissue>
    </source>
</reference>
<gene>
    <name evidence="3" type="ORF">KP509_24G079500</name>
</gene>
<keyword evidence="2" id="KW-0472">Membrane</keyword>
<accession>A0A8T2RW50</accession>
<evidence type="ECO:0000256" key="2">
    <source>
        <dbReference type="SAM" id="Phobius"/>
    </source>
</evidence>
<dbReference type="Proteomes" id="UP000825935">
    <property type="component" value="Chromosome 24"/>
</dbReference>
<dbReference type="OrthoDB" id="1936969at2759"/>
<feature type="region of interest" description="Disordered" evidence="1">
    <location>
        <begin position="170"/>
        <end position="203"/>
    </location>
</feature>